<proteinExistence type="predicted"/>
<accession>A0A842HB65</accession>
<dbReference type="EMBL" id="JACHVB010000014">
    <property type="protein sequence ID" value="MBC2593635.1"/>
    <property type="molecule type" value="Genomic_DNA"/>
</dbReference>
<dbReference type="AlphaFoldDB" id="A0A842HB65"/>
<gene>
    <name evidence="1" type="ORF">H5P28_05105</name>
</gene>
<evidence type="ECO:0000313" key="1">
    <source>
        <dbReference type="EMBL" id="MBC2593635.1"/>
    </source>
</evidence>
<reference evidence="1 2" key="1">
    <citation type="submission" date="2020-07" db="EMBL/GenBank/DDBJ databases">
        <authorList>
            <person name="Feng X."/>
        </authorList>
    </citation>
    <scope>NUCLEOTIDE SEQUENCE [LARGE SCALE GENOMIC DNA]</scope>
    <source>
        <strain evidence="1 2">JCM31066</strain>
    </source>
</reference>
<dbReference type="Proteomes" id="UP000546464">
    <property type="component" value="Unassembled WGS sequence"/>
</dbReference>
<name>A0A842HB65_9BACT</name>
<evidence type="ECO:0008006" key="3">
    <source>
        <dbReference type="Google" id="ProtNLM"/>
    </source>
</evidence>
<dbReference type="RefSeq" id="WP_185674638.1">
    <property type="nucleotide sequence ID" value="NZ_JACHVB010000014.1"/>
</dbReference>
<keyword evidence="2" id="KW-1185">Reference proteome</keyword>
<organism evidence="1 2">
    <name type="scientific">Ruficoccus amylovorans</name>
    <dbReference type="NCBI Taxonomy" id="1804625"/>
    <lineage>
        <taxon>Bacteria</taxon>
        <taxon>Pseudomonadati</taxon>
        <taxon>Verrucomicrobiota</taxon>
        <taxon>Opitutia</taxon>
        <taxon>Puniceicoccales</taxon>
        <taxon>Cerasicoccaceae</taxon>
        <taxon>Ruficoccus</taxon>
    </lineage>
</organism>
<dbReference type="InterPro" id="IPR029058">
    <property type="entry name" value="AB_hydrolase_fold"/>
</dbReference>
<dbReference type="SUPFAM" id="SSF53474">
    <property type="entry name" value="alpha/beta-Hydrolases"/>
    <property type="match status" value="1"/>
</dbReference>
<comment type="caution">
    <text evidence="1">The sequence shown here is derived from an EMBL/GenBank/DDBJ whole genome shotgun (WGS) entry which is preliminary data.</text>
</comment>
<dbReference type="Gene3D" id="3.40.50.1820">
    <property type="entry name" value="alpha/beta hydrolase"/>
    <property type="match status" value="1"/>
</dbReference>
<evidence type="ECO:0000313" key="2">
    <source>
        <dbReference type="Proteomes" id="UP000546464"/>
    </source>
</evidence>
<sequence>MDTAWADIVVAYSTGAFLLLGAPDKMRAAGTVVLVAPFADFRAESGRGGKTPAAKLRFLLRWLRRDPLAAVSDFYDRSGLGVPPSTLPYTPEHLIWGIEQLATVAQSALDLQSASDGDPARARPTVSGTAQANVIALAGDCDALLDADGLRGDFPDLQVVAGAGHALADFRKELADALR</sequence>
<protein>
    <recommendedName>
        <fullName evidence="3">Alpha/beta hydrolase</fullName>
    </recommendedName>
</protein>